<reference evidence="3 4" key="1">
    <citation type="submission" date="2020-09" db="EMBL/GenBank/DDBJ databases">
        <authorList>
            <person name="Kim M.K."/>
        </authorList>
    </citation>
    <scope>NUCLEOTIDE SEQUENCE [LARGE SCALE GENOMIC DNA]</scope>
    <source>
        <strain evidence="3 4">BT646</strain>
    </source>
</reference>
<sequence>MRFLKLPATLAALLLGFSTFAQTPAVPSLPEKSFEQFWQAFRDHYAFFPLKQVDWDAAYRTYRPRITAQTPQDSLVQVFGRMVAPLHDGHITISQGETILFKGESRRNSFKQNFKAVQPEFWRVAYAQLQKAGFGPVKGMGPDFKGKQPLYVSRSGNLGYLHLTRNFADISGAMGTDAQEKKDQRRLEKLFSQALKQLSGCQVLLLDIRDDGGGHSGVELAGHFATERVLTSYKALRQPGGYDQFAEPQPVYVTPAAGPRFTGPVILLTSDQTASAAEDLTLALTTLPQVTQVGTATKGMLSDMYSVHLPNGLDVTLSNQRYTTPAGQLLEDSGVQPDVVVENTLAGLEEQHDPVLAKALELALETTKRATPAR</sequence>
<keyword evidence="4" id="KW-1185">Reference proteome</keyword>
<feature type="domain" description="Tail specific protease" evidence="2">
    <location>
        <begin position="145"/>
        <end position="342"/>
    </location>
</feature>
<accession>A0ABR8JKA7</accession>
<dbReference type="PANTHER" id="PTHR11261">
    <property type="entry name" value="INTERPHOTORECEPTOR RETINOID-BINDING PROTEIN"/>
    <property type="match status" value="1"/>
</dbReference>
<evidence type="ECO:0000313" key="3">
    <source>
        <dbReference type="EMBL" id="MBD2715998.1"/>
    </source>
</evidence>
<evidence type="ECO:0000256" key="1">
    <source>
        <dbReference type="SAM" id="SignalP"/>
    </source>
</evidence>
<organism evidence="3 4">
    <name type="scientific">Hymenobacter duratus</name>
    <dbReference type="NCBI Taxonomy" id="2771356"/>
    <lineage>
        <taxon>Bacteria</taxon>
        <taxon>Pseudomonadati</taxon>
        <taxon>Bacteroidota</taxon>
        <taxon>Cytophagia</taxon>
        <taxon>Cytophagales</taxon>
        <taxon>Hymenobacteraceae</taxon>
        <taxon>Hymenobacter</taxon>
    </lineage>
</organism>
<dbReference type="RefSeq" id="WP_190784939.1">
    <property type="nucleotide sequence ID" value="NZ_JACWZZ010000002.1"/>
</dbReference>
<evidence type="ECO:0000313" key="4">
    <source>
        <dbReference type="Proteomes" id="UP000642468"/>
    </source>
</evidence>
<name>A0ABR8JKA7_9BACT</name>
<dbReference type="EMBL" id="JACWZZ010000002">
    <property type="protein sequence ID" value="MBD2715998.1"/>
    <property type="molecule type" value="Genomic_DNA"/>
</dbReference>
<feature type="chain" id="PRO_5045288382" evidence="1">
    <location>
        <begin position="22"/>
        <end position="374"/>
    </location>
</feature>
<dbReference type="SUPFAM" id="SSF52096">
    <property type="entry name" value="ClpP/crotonase"/>
    <property type="match status" value="1"/>
</dbReference>
<evidence type="ECO:0000259" key="2">
    <source>
        <dbReference type="SMART" id="SM00245"/>
    </source>
</evidence>
<keyword evidence="1" id="KW-0732">Signal</keyword>
<dbReference type="PANTHER" id="PTHR11261:SF3">
    <property type="entry name" value="RETINOL-BINDING PROTEIN 3"/>
    <property type="match status" value="1"/>
</dbReference>
<dbReference type="Proteomes" id="UP000642468">
    <property type="component" value="Unassembled WGS sequence"/>
</dbReference>
<feature type="signal peptide" evidence="1">
    <location>
        <begin position="1"/>
        <end position="21"/>
    </location>
</feature>
<dbReference type="Pfam" id="PF14684">
    <property type="entry name" value="Tricorn_C1"/>
    <property type="match status" value="1"/>
</dbReference>
<comment type="caution">
    <text evidence="3">The sequence shown here is derived from an EMBL/GenBank/DDBJ whole genome shotgun (WGS) entry which is preliminary data.</text>
</comment>
<dbReference type="Gene3D" id="3.90.226.10">
    <property type="entry name" value="2-enoyl-CoA Hydratase, Chain A, domain 1"/>
    <property type="match status" value="1"/>
</dbReference>
<gene>
    <name evidence="3" type="ORF">IC231_13210</name>
</gene>
<dbReference type="SMART" id="SM00245">
    <property type="entry name" value="TSPc"/>
    <property type="match status" value="1"/>
</dbReference>
<dbReference type="CDD" id="cd07563">
    <property type="entry name" value="Peptidase_S41_IRBP"/>
    <property type="match status" value="1"/>
</dbReference>
<proteinExistence type="predicted"/>
<dbReference type="InterPro" id="IPR005151">
    <property type="entry name" value="Tail-specific_protease"/>
</dbReference>
<protein>
    <submittedName>
        <fullName evidence="3">S41 family peptidase</fullName>
    </submittedName>
</protein>
<dbReference type="InterPro" id="IPR028204">
    <property type="entry name" value="Tricorn_C1"/>
</dbReference>
<dbReference type="InterPro" id="IPR029045">
    <property type="entry name" value="ClpP/crotonase-like_dom_sf"/>
</dbReference>
<dbReference type="Pfam" id="PF03572">
    <property type="entry name" value="Peptidase_S41"/>
    <property type="match status" value="1"/>
</dbReference>
<dbReference type="Gene3D" id="3.30.750.44">
    <property type="match status" value="1"/>
</dbReference>